<evidence type="ECO:0000313" key="1">
    <source>
        <dbReference type="EnsemblPlants" id="Kaladp0628s0001.1.v1.1.CDS.1"/>
    </source>
</evidence>
<proteinExistence type="predicted"/>
<dbReference type="AlphaFoldDB" id="A0A7N0VFC7"/>
<keyword evidence="2" id="KW-1185">Reference proteome</keyword>
<reference evidence="1" key="1">
    <citation type="submission" date="2021-01" db="UniProtKB">
        <authorList>
            <consortium name="EnsemblPlants"/>
        </authorList>
    </citation>
    <scope>IDENTIFICATION</scope>
</reference>
<dbReference type="EnsemblPlants" id="Kaladp0628s0001.1.v1.1">
    <property type="protein sequence ID" value="Kaladp0628s0001.1.v1.1.CDS.1"/>
    <property type="gene ID" value="Kaladp0628s0001.v1.1"/>
</dbReference>
<evidence type="ECO:0000313" key="2">
    <source>
        <dbReference type="Proteomes" id="UP000594263"/>
    </source>
</evidence>
<accession>A0A7N0VFC7</accession>
<dbReference type="Gramene" id="Kaladp0628s0001.1.v1.1">
    <property type="protein sequence ID" value="Kaladp0628s0001.1.v1.1.CDS.1"/>
    <property type="gene ID" value="Kaladp0628s0001.v1.1"/>
</dbReference>
<organism evidence="1 2">
    <name type="scientific">Kalanchoe fedtschenkoi</name>
    <name type="common">Lavender scallops</name>
    <name type="synonym">South American air plant</name>
    <dbReference type="NCBI Taxonomy" id="63787"/>
    <lineage>
        <taxon>Eukaryota</taxon>
        <taxon>Viridiplantae</taxon>
        <taxon>Streptophyta</taxon>
        <taxon>Embryophyta</taxon>
        <taxon>Tracheophyta</taxon>
        <taxon>Spermatophyta</taxon>
        <taxon>Magnoliopsida</taxon>
        <taxon>eudicotyledons</taxon>
        <taxon>Gunneridae</taxon>
        <taxon>Pentapetalae</taxon>
        <taxon>Saxifragales</taxon>
        <taxon>Crassulaceae</taxon>
        <taxon>Kalanchoe</taxon>
    </lineage>
</organism>
<dbReference type="Proteomes" id="UP000594263">
    <property type="component" value="Unplaced"/>
</dbReference>
<name>A0A7N0VFC7_KALFE</name>
<sequence>MPRGTLEVLLVGAKGLENTDFLSNISSPSSFLFVLGSTIKCDVNLCDLWWKDSDL</sequence>
<protein>
    <submittedName>
        <fullName evidence="1">Uncharacterized protein</fullName>
    </submittedName>
</protein>